<dbReference type="EMBL" id="MH001449">
    <property type="protein sequence ID" value="AVO21623.1"/>
    <property type="molecule type" value="Genomic_DNA"/>
</dbReference>
<reference evidence="2" key="1">
    <citation type="submission" date="2018-02" db="EMBL/GenBank/DDBJ databases">
        <authorList>
            <person name="Cohen D.B."/>
            <person name="Kent A.D."/>
        </authorList>
    </citation>
    <scope>NUCLEOTIDE SEQUENCE [LARGE SCALE GENOMIC DNA]</scope>
</reference>
<dbReference type="KEGG" id="vg:60335203"/>
<name>A0A2P1JR78_9CAUD</name>
<protein>
    <submittedName>
        <fullName evidence="1">Minor tail protein</fullName>
    </submittedName>
</protein>
<organism evidence="1 2">
    <name type="scientific">Mycobacterium phage MooMoo</name>
    <dbReference type="NCBI Taxonomy" id="2108127"/>
    <lineage>
        <taxon>Viruses</taxon>
        <taxon>Duplodnaviria</taxon>
        <taxon>Heunggongvirae</taxon>
        <taxon>Uroviricota</taxon>
        <taxon>Caudoviricetes</taxon>
        <taxon>Gracegardnervirinae</taxon>
        <taxon>Moomoovirus</taxon>
        <taxon>Moomoovirus moomoo</taxon>
    </lineage>
</organism>
<keyword evidence="2" id="KW-1185">Reference proteome</keyword>
<proteinExistence type="predicted"/>
<evidence type="ECO:0000313" key="1">
    <source>
        <dbReference type="EMBL" id="AVO21623.1"/>
    </source>
</evidence>
<evidence type="ECO:0000313" key="2">
    <source>
        <dbReference type="Proteomes" id="UP000241634"/>
    </source>
</evidence>
<dbReference type="GeneID" id="60335203"/>
<sequence>MPVEPYPTKVVDGQEYWVVETLVPKESDPERGAYIFFAKPLQGITGMSGLIKGDDGKSPIIDPNPDVTWLEPGDPTEDSYTFEEVTPPSGGEPGVYRAVIVQHKPEKGEDGDTVLDPGDFEGGQAGDVITLNNNEDGFELVSPKVGGMHWPASLNNATNVSLSTFQIGTIAVSAGTYRNAWRPDPEASVTVTGSSADIAVDIVARLNAPDGPVVGRGRSVAGVQTQRVVLQSGPPAGTSVADSTYYVSANAGATIYLMAEKVSGAATFSTIQPHFGMKAIPLP</sequence>
<accession>A0A2P1JR78</accession>
<dbReference type="Proteomes" id="UP000241634">
    <property type="component" value="Segment"/>
</dbReference>
<gene>
    <name evidence="1" type="primary">17</name>
    <name evidence="1" type="ORF">SEA_MOOMOO_17</name>
</gene>
<dbReference type="RefSeq" id="YP_009963618.1">
    <property type="nucleotide sequence ID" value="NC_051721.1"/>
</dbReference>